<name>A0A8K0J2V4_9HYPO</name>
<evidence type="ECO:0000256" key="1">
    <source>
        <dbReference type="ARBA" id="ARBA00022723"/>
    </source>
</evidence>
<dbReference type="GO" id="GO:0008270">
    <property type="term" value="F:zinc ion binding"/>
    <property type="evidence" value="ECO:0007669"/>
    <property type="project" value="UniProtKB-KW"/>
</dbReference>
<dbReference type="CDD" id="cd16495">
    <property type="entry name" value="RING_CH-C4HC3_MARCH"/>
    <property type="match status" value="1"/>
</dbReference>
<evidence type="ECO:0000313" key="8">
    <source>
        <dbReference type="Proteomes" id="UP000811619"/>
    </source>
</evidence>
<dbReference type="InterPro" id="IPR013083">
    <property type="entry name" value="Znf_RING/FYVE/PHD"/>
</dbReference>
<dbReference type="OrthoDB" id="264354at2759"/>
<feature type="domain" description="RING-CH-type" evidence="6">
    <location>
        <begin position="69"/>
        <end position="162"/>
    </location>
</feature>
<evidence type="ECO:0000256" key="4">
    <source>
        <dbReference type="SAM" id="MobiDB-lite"/>
    </source>
</evidence>
<feature type="compositionally biased region" description="Basic and acidic residues" evidence="4">
    <location>
        <begin position="46"/>
        <end position="60"/>
    </location>
</feature>
<dbReference type="EMBL" id="SRPY01000594">
    <property type="protein sequence ID" value="KAG5920793.1"/>
    <property type="molecule type" value="Genomic_DNA"/>
</dbReference>
<protein>
    <recommendedName>
        <fullName evidence="6">RING-CH-type domain-containing protein</fullName>
    </recommendedName>
</protein>
<keyword evidence="5" id="KW-0472">Membrane</keyword>
<organism evidence="7 8">
    <name type="scientific">Claviceps africana</name>
    <dbReference type="NCBI Taxonomy" id="83212"/>
    <lineage>
        <taxon>Eukaryota</taxon>
        <taxon>Fungi</taxon>
        <taxon>Dikarya</taxon>
        <taxon>Ascomycota</taxon>
        <taxon>Pezizomycotina</taxon>
        <taxon>Sordariomycetes</taxon>
        <taxon>Hypocreomycetidae</taxon>
        <taxon>Hypocreales</taxon>
        <taxon>Clavicipitaceae</taxon>
        <taxon>Claviceps</taxon>
    </lineage>
</organism>
<dbReference type="SUPFAM" id="SSF57850">
    <property type="entry name" value="RING/U-box"/>
    <property type="match status" value="1"/>
</dbReference>
<dbReference type="InterPro" id="IPR011016">
    <property type="entry name" value="Znf_RING-CH"/>
</dbReference>
<keyword evidence="5" id="KW-1133">Transmembrane helix</keyword>
<dbReference type="PANTHER" id="PTHR46347">
    <property type="entry name" value="RING/FYVE/PHD ZINC FINGER SUPERFAMILY PROTEIN"/>
    <property type="match status" value="1"/>
</dbReference>
<evidence type="ECO:0000256" key="5">
    <source>
        <dbReference type="SAM" id="Phobius"/>
    </source>
</evidence>
<dbReference type="SMART" id="SM00744">
    <property type="entry name" value="RINGv"/>
    <property type="match status" value="1"/>
</dbReference>
<keyword evidence="5" id="KW-0812">Transmembrane</keyword>
<feature type="transmembrane region" description="Helical" evidence="5">
    <location>
        <begin position="174"/>
        <end position="195"/>
    </location>
</feature>
<keyword evidence="1" id="KW-0479">Metal-binding</keyword>
<feature type="transmembrane region" description="Helical" evidence="5">
    <location>
        <begin position="242"/>
        <end position="265"/>
    </location>
</feature>
<evidence type="ECO:0000256" key="3">
    <source>
        <dbReference type="ARBA" id="ARBA00022833"/>
    </source>
</evidence>
<keyword evidence="3" id="KW-0862">Zinc</keyword>
<feature type="region of interest" description="Disordered" evidence="4">
    <location>
        <begin position="1"/>
        <end position="75"/>
    </location>
</feature>
<dbReference type="Pfam" id="PF12906">
    <property type="entry name" value="RINGv"/>
    <property type="match status" value="1"/>
</dbReference>
<evidence type="ECO:0000259" key="6">
    <source>
        <dbReference type="PROSITE" id="PS51292"/>
    </source>
</evidence>
<sequence>MQSDIDAGYSGAQFERRRTPYSASGLSAGRAETCSRPEPASASAPEHSEPRSNTSKEDSLPRNQPRPNQRRYRPRTCRICLETENPKFNSDISSTLGISTTSSRPVYESDDPELGRLLSPCKCKGSSKYVHEGCLDAWRRTTPTATRNFWQCPTCKFNYRLARLHWATMLGSKWAQIALTVAVFIVSLFILGFIADPILDLWFDPVGSIADTVSSVVSDPDAVRPPPYQEPTTWLEHFTKGFFSLGLIGAIKSFLAMGPWHWINFRSGGLFGSGRRGGTVRSRAESFSLLFVAIGAFTFMMALWRFVKAMSARVLTEVSNKVMDVGDDDDDDDDVDDDDDH</sequence>
<dbReference type="PROSITE" id="PS51292">
    <property type="entry name" value="ZF_RING_CH"/>
    <property type="match status" value="1"/>
</dbReference>
<proteinExistence type="predicted"/>
<accession>A0A8K0J2V4</accession>
<dbReference type="Gene3D" id="3.30.40.10">
    <property type="entry name" value="Zinc/RING finger domain, C3HC4 (zinc finger)"/>
    <property type="match status" value="1"/>
</dbReference>
<evidence type="ECO:0000313" key="7">
    <source>
        <dbReference type="EMBL" id="KAG5920793.1"/>
    </source>
</evidence>
<dbReference type="AlphaFoldDB" id="A0A8K0J2V4"/>
<reference evidence="7" key="1">
    <citation type="journal article" date="2020" name="bioRxiv">
        <title>Whole genome comparisons of ergot fungi reveals the divergence and evolution of species within the genus Claviceps are the result of varying mechanisms driving genome evolution and host range expansion.</title>
        <authorList>
            <person name="Wyka S.A."/>
            <person name="Mondo S.J."/>
            <person name="Liu M."/>
            <person name="Dettman J."/>
            <person name="Nalam V."/>
            <person name="Broders K.D."/>
        </authorList>
    </citation>
    <scope>NUCLEOTIDE SEQUENCE</scope>
    <source>
        <strain evidence="7">CCC 489</strain>
    </source>
</reference>
<dbReference type="Proteomes" id="UP000811619">
    <property type="component" value="Unassembled WGS sequence"/>
</dbReference>
<dbReference type="PANTHER" id="PTHR46347:SF1">
    <property type="entry name" value="RING_FYVE_PHD ZINC FINGER SUPERFAMILY PROTEIN"/>
    <property type="match status" value="1"/>
</dbReference>
<comment type="caution">
    <text evidence="7">The sequence shown here is derived from an EMBL/GenBank/DDBJ whole genome shotgun (WGS) entry which is preliminary data.</text>
</comment>
<gene>
    <name evidence="7" type="ORF">E4U42_006074</name>
</gene>
<keyword evidence="8" id="KW-1185">Reference proteome</keyword>
<evidence type="ECO:0000256" key="2">
    <source>
        <dbReference type="ARBA" id="ARBA00022771"/>
    </source>
</evidence>
<keyword evidence="2" id="KW-0863">Zinc-finger</keyword>
<feature type="transmembrane region" description="Helical" evidence="5">
    <location>
        <begin position="286"/>
        <end position="307"/>
    </location>
</feature>